<organism evidence="2 3">
    <name type="scientific">Colletotrichum scovillei</name>
    <dbReference type="NCBI Taxonomy" id="1209932"/>
    <lineage>
        <taxon>Eukaryota</taxon>
        <taxon>Fungi</taxon>
        <taxon>Dikarya</taxon>
        <taxon>Ascomycota</taxon>
        <taxon>Pezizomycotina</taxon>
        <taxon>Sordariomycetes</taxon>
        <taxon>Hypocreomycetidae</taxon>
        <taxon>Glomerellales</taxon>
        <taxon>Glomerellaceae</taxon>
        <taxon>Colletotrichum</taxon>
        <taxon>Colletotrichum acutatum species complex</taxon>
    </lineage>
</organism>
<dbReference type="EMBL" id="JAESDN010000004">
    <property type="protein sequence ID" value="KAG7051577.1"/>
    <property type="molecule type" value="Genomic_DNA"/>
</dbReference>
<dbReference type="AlphaFoldDB" id="A0A9P7R947"/>
<name>A0A9P7R947_9PEZI</name>
<feature type="non-terminal residue" evidence="2">
    <location>
        <position position="1"/>
    </location>
</feature>
<keyword evidence="3" id="KW-1185">Reference proteome</keyword>
<gene>
    <name evidence="2" type="ORF">JMJ77_002195</name>
</gene>
<protein>
    <submittedName>
        <fullName evidence="2">Uncharacterized protein</fullName>
    </submittedName>
</protein>
<reference evidence="2" key="1">
    <citation type="submission" date="2021-05" db="EMBL/GenBank/DDBJ databases">
        <title>Comparative genomics of three Colletotrichum scovillei strains and genetic complementation revealed genes involved fungal growth and virulence on chili pepper.</title>
        <authorList>
            <person name="Hsieh D.-K."/>
            <person name="Chuang S.-C."/>
            <person name="Chen C.-Y."/>
            <person name="Chao Y.-T."/>
            <person name="Lu M.-Y.J."/>
            <person name="Lee M.-H."/>
            <person name="Shih M.-C."/>
        </authorList>
    </citation>
    <scope>NUCLEOTIDE SEQUENCE</scope>
    <source>
        <strain evidence="2">Coll-153</strain>
    </source>
</reference>
<dbReference type="Proteomes" id="UP000699042">
    <property type="component" value="Unassembled WGS sequence"/>
</dbReference>
<evidence type="ECO:0000313" key="2">
    <source>
        <dbReference type="EMBL" id="KAG7051577.1"/>
    </source>
</evidence>
<feature type="region of interest" description="Disordered" evidence="1">
    <location>
        <begin position="46"/>
        <end position="83"/>
    </location>
</feature>
<evidence type="ECO:0000313" key="3">
    <source>
        <dbReference type="Proteomes" id="UP000699042"/>
    </source>
</evidence>
<accession>A0A9P7R947</accession>
<proteinExistence type="predicted"/>
<sequence>HTHTQRTTHPSILFVRIVPFQFQGSYFLKPRPSCRDTVKLRFGKASSRKHWGSLAEESEEQERVGRQESSGVVTREVNQECTE</sequence>
<evidence type="ECO:0000256" key="1">
    <source>
        <dbReference type="SAM" id="MobiDB-lite"/>
    </source>
</evidence>
<comment type="caution">
    <text evidence="2">The sequence shown here is derived from an EMBL/GenBank/DDBJ whole genome shotgun (WGS) entry which is preliminary data.</text>
</comment>